<dbReference type="Proteomes" id="UP000008744">
    <property type="component" value="Unassembled WGS sequence"/>
</dbReference>
<accession>B4GW71</accession>
<dbReference type="EMBL" id="CH479194">
    <property type="protein sequence ID" value="EDW26955.1"/>
    <property type="molecule type" value="Genomic_DNA"/>
</dbReference>
<protein>
    <submittedName>
        <fullName evidence="1">GL16502</fullName>
    </submittedName>
</protein>
<name>B4GW71_DROPE</name>
<gene>
    <name evidence="1" type="primary">Dper\GL16502</name>
    <name evidence="1" type="ORF">Dper_GL16502</name>
</gene>
<dbReference type="AlphaFoldDB" id="B4GW71"/>
<reference evidence="1 2" key="1">
    <citation type="journal article" date="2007" name="Nature">
        <title>Evolution of genes and genomes on the Drosophila phylogeny.</title>
        <authorList>
            <consortium name="Drosophila 12 Genomes Consortium"/>
            <person name="Clark A.G."/>
            <person name="Eisen M.B."/>
            <person name="Smith D.R."/>
            <person name="Bergman C.M."/>
            <person name="Oliver B."/>
            <person name="Markow T.A."/>
            <person name="Kaufman T.C."/>
            <person name="Kellis M."/>
            <person name="Gelbart W."/>
            <person name="Iyer V.N."/>
            <person name="Pollard D.A."/>
            <person name="Sackton T.B."/>
            <person name="Larracuente A.M."/>
            <person name="Singh N.D."/>
            <person name="Abad J.P."/>
            <person name="Abt D.N."/>
            <person name="Adryan B."/>
            <person name="Aguade M."/>
            <person name="Akashi H."/>
            <person name="Anderson W.W."/>
            <person name="Aquadro C.F."/>
            <person name="Ardell D.H."/>
            <person name="Arguello R."/>
            <person name="Artieri C.G."/>
            <person name="Barbash D.A."/>
            <person name="Barker D."/>
            <person name="Barsanti P."/>
            <person name="Batterham P."/>
            <person name="Batzoglou S."/>
            <person name="Begun D."/>
            <person name="Bhutkar A."/>
            <person name="Blanco E."/>
            <person name="Bosak S.A."/>
            <person name="Bradley R.K."/>
            <person name="Brand A.D."/>
            <person name="Brent M.R."/>
            <person name="Brooks A.N."/>
            <person name="Brown R.H."/>
            <person name="Butlin R.K."/>
            <person name="Caggese C."/>
            <person name="Calvi B.R."/>
            <person name="Bernardo de Carvalho A."/>
            <person name="Caspi A."/>
            <person name="Castrezana S."/>
            <person name="Celniker S.E."/>
            <person name="Chang J.L."/>
            <person name="Chapple C."/>
            <person name="Chatterji S."/>
            <person name="Chinwalla A."/>
            <person name="Civetta A."/>
            <person name="Clifton S.W."/>
            <person name="Comeron J.M."/>
            <person name="Costello J.C."/>
            <person name="Coyne J.A."/>
            <person name="Daub J."/>
            <person name="David R.G."/>
            <person name="Delcher A.L."/>
            <person name="Delehaunty K."/>
            <person name="Do C.B."/>
            <person name="Ebling H."/>
            <person name="Edwards K."/>
            <person name="Eickbush T."/>
            <person name="Evans J.D."/>
            <person name="Filipski A."/>
            <person name="Findeiss S."/>
            <person name="Freyhult E."/>
            <person name="Fulton L."/>
            <person name="Fulton R."/>
            <person name="Garcia A.C."/>
            <person name="Gardiner A."/>
            <person name="Garfield D.A."/>
            <person name="Garvin B.E."/>
            <person name="Gibson G."/>
            <person name="Gilbert D."/>
            <person name="Gnerre S."/>
            <person name="Godfrey J."/>
            <person name="Good R."/>
            <person name="Gotea V."/>
            <person name="Gravely B."/>
            <person name="Greenberg A.J."/>
            <person name="Griffiths-Jones S."/>
            <person name="Gross S."/>
            <person name="Guigo R."/>
            <person name="Gustafson E.A."/>
            <person name="Haerty W."/>
            <person name="Hahn M.W."/>
            <person name="Halligan D.L."/>
            <person name="Halpern A.L."/>
            <person name="Halter G.M."/>
            <person name="Han M.V."/>
            <person name="Heger A."/>
            <person name="Hillier L."/>
            <person name="Hinrichs A.S."/>
            <person name="Holmes I."/>
            <person name="Hoskins R.A."/>
            <person name="Hubisz M.J."/>
            <person name="Hultmark D."/>
            <person name="Huntley M.A."/>
            <person name="Jaffe D.B."/>
            <person name="Jagadeeshan S."/>
            <person name="Jeck W.R."/>
            <person name="Johnson J."/>
            <person name="Jones C.D."/>
            <person name="Jordan W.C."/>
            <person name="Karpen G.H."/>
            <person name="Kataoka E."/>
            <person name="Keightley P.D."/>
            <person name="Kheradpour P."/>
            <person name="Kirkness E.F."/>
            <person name="Koerich L.B."/>
            <person name="Kristiansen K."/>
            <person name="Kudrna D."/>
            <person name="Kulathinal R.J."/>
            <person name="Kumar S."/>
            <person name="Kwok R."/>
            <person name="Lander E."/>
            <person name="Langley C.H."/>
            <person name="Lapoint R."/>
            <person name="Lazzaro B.P."/>
            <person name="Lee S.J."/>
            <person name="Levesque L."/>
            <person name="Li R."/>
            <person name="Lin C.F."/>
            <person name="Lin M.F."/>
            <person name="Lindblad-Toh K."/>
            <person name="Llopart A."/>
            <person name="Long M."/>
            <person name="Low L."/>
            <person name="Lozovsky E."/>
            <person name="Lu J."/>
            <person name="Luo M."/>
            <person name="Machado C.A."/>
            <person name="Makalowski W."/>
            <person name="Marzo M."/>
            <person name="Matsuda M."/>
            <person name="Matzkin L."/>
            <person name="McAllister B."/>
            <person name="McBride C.S."/>
            <person name="McKernan B."/>
            <person name="McKernan K."/>
            <person name="Mendez-Lago M."/>
            <person name="Minx P."/>
            <person name="Mollenhauer M.U."/>
            <person name="Montooth K."/>
            <person name="Mount S.M."/>
            <person name="Mu X."/>
            <person name="Myers E."/>
            <person name="Negre B."/>
            <person name="Newfeld S."/>
            <person name="Nielsen R."/>
            <person name="Noor M.A."/>
            <person name="O'Grady P."/>
            <person name="Pachter L."/>
            <person name="Papaceit M."/>
            <person name="Parisi M.J."/>
            <person name="Parisi M."/>
            <person name="Parts L."/>
            <person name="Pedersen J.S."/>
            <person name="Pesole G."/>
            <person name="Phillippy A.M."/>
            <person name="Ponting C.P."/>
            <person name="Pop M."/>
            <person name="Porcelli D."/>
            <person name="Powell J.R."/>
            <person name="Prohaska S."/>
            <person name="Pruitt K."/>
            <person name="Puig M."/>
            <person name="Quesneville H."/>
            <person name="Ram K.R."/>
            <person name="Rand D."/>
            <person name="Rasmussen M.D."/>
            <person name="Reed L.K."/>
            <person name="Reenan R."/>
            <person name="Reily A."/>
            <person name="Remington K.A."/>
            <person name="Rieger T.T."/>
            <person name="Ritchie M.G."/>
            <person name="Robin C."/>
            <person name="Rogers Y.H."/>
            <person name="Rohde C."/>
            <person name="Rozas J."/>
            <person name="Rubenfield M.J."/>
            <person name="Ruiz A."/>
            <person name="Russo S."/>
            <person name="Salzberg S.L."/>
            <person name="Sanchez-Gracia A."/>
            <person name="Saranga D.J."/>
            <person name="Sato H."/>
            <person name="Schaeffer S.W."/>
            <person name="Schatz M.C."/>
            <person name="Schlenke T."/>
            <person name="Schwartz R."/>
            <person name="Segarra C."/>
            <person name="Singh R.S."/>
            <person name="Sirot L."/>
            <person name="Sirota M."/>
            <person name="Sisneros N.B."/>
            <person name="Smith C.D."/>
            <person name="Smith T.F."/>
            <person name="Spieth J."/>
            <person name="Stage D.E."/>
            <person name="Stark A."/>
            <person name="Stephan W."/>
            <person name="Strausberg R.L."/>
            <person name="Strempel S."/>
            <person name="Sturgill D."/>
            <person name="Sutton G."/>
            <person name="Sutton G.G."/>
            <person name="Tao W."/>
            <person name="Teichmann S."/>
            <person name="Tobari Y.N."/>
            <person name="Tomimura Y."/>
            <person name="Tsolas J.M."/>
            <person name="Valente V.L."/>
            <person name="Venter E."/>
            <person name="Venter J.C."/>
            <person name="Vicario S."/>
            <person name="Vieira F.G."/>
            <person name="Vilella A.J."/>
            <person name="Villasante A."/>
            <person name="Walenz B."/>
            <person name="Wang J."/>
            <person name="Wasserman M."/>
            <person name="Watts T."/>
            <person name="Wilson D."/>
            <person name="Wilson R.K."/>
            <person name="Wing R.A."/>
            <person name="Wolfner M.F."/>
            <person name="Wong A."/>
            <person name="Wong G.K."/>
            <person name="Wu C.I."/>
            <person name="Wu G."/>
            <person name="Yamamoto D."/>
            <person name="Yang H.P."/>
            <person name="Yang S.P."/>
            <person name="Yorke J.A."/>
            <person name="Yoshida K."/>
            <person name="Zdobnov E."/>
            <person name="Zhang P."/>
            <person name="Zhang Y."/>
            <person name="Zimin A.V."/>
            <person name="Baldwin J."/>
            <person name="Abdouelleil A."/>
            <person name="Abdulkadir J."/>
            <person name="Abebe A."/>
            <person name="Abera B."/>
            <person name="Abreu J."/>
            <person name="Acer S.C."/>
            <person name="Aftuck L."/>
            <person name="Alexander A."/>
            <person name="An P."/>
            <person name="Anderson E."/>
            <person name="Anderson S."/>
            <person name="Arachi H."/>
            <person name="Azer M."/>
            <person name="Bachantsang P."/>
            <person name="Barry A."/>
            <person name="Bayul T."/>
            <person name="Berlin A."/>
            <person name="Bessette D."/>
            <person name="Bloom T."/>
            <person name="Blye J."/>
            <person name="Boguslavskiy L."/>
            <person name="Bonnet C."/>
            <person name="Boukhgalter B."/>
            <person name="Bourzgui I."/>
            <person name="Brown A."/>
            <person name="Cahill P."/>
            <person name="Channer S."/>
            <person name="Cheshatsang Y."/>
            <person name="Chuda L."/>
            <person name="Citroen M."/>
            <person name="Collymore A."/>
            <person name="Cooke P."/>
            <person name="Costello M."/>
            <person name="D'Aco K."/>
            <person name="Daza R."/>
            <person name="De Haan G."/>
            <person name="DeGray S."/>
            <person name="DeMaso C."/>
            <person name="Dhargay N."/>
            <person name="Dooley K."/>
            <person name="Dooley E."/>
            <person name="Doricent M."/>
            <person name="Dorje P."/>
            <person name="Dorjee K."/>
            <person name="Dupes A."/>
            <person name="Elong R."/>
            <person name="Falk J."/>
            <person name="Farina A."/>
            <person name="Faro S."/>
            <person name="Ferguson D."/>
            <person name="Fisher S."/>
            <person name="Foley C.D."/>
            <person name="Franke A."/>
            <person name="Friedrich D."/>
            <person name="Gadbois L."/>
            <person name="Gearin G."/>
            <person name="Gearin C.R."/>
            <person name="Giannoukos G."/>
            <person name="Goode T."/>
            <person name="Graham J."/>
            <person name="Grandbois E."/>
            <person name="Grewal S."/>
            <person name="Gyaltsen K."/>
            <person name="Hafez N."/>
            <person name="Hagos B."/>
            <person name="Hall J."/>
            <person name="Henson C."/>
            <person name="Hollinger A."/>
            <person name="Honan T."/>
            <person name="Huard M.D."/>
            <person name="Hughes L."/>
            <person name="Hurhula B."/>
            <person name="Husby M.E."/>
            <person name="Kamat A."/>
            <person name="Kanga B."/>
            <person name="Kashin S."/>
            <person name="Khazanovich D."/>
            <person name="Kisner P."/>
            <person name="Lance K."/>
            <person name="Lara M."/>
            <person name="Lee W."/>
            <person name="Lennon N."/>
            <person name="Letendre F."/>
            <person name="LeVine R."/>
            <person name="Lipovsky A."/>
            <person name="Liu X."/>
            <person name="Liu J."/>
            <person name="Liu S."/>
            <person name="Lokyitsang T."/>
            <person name="Lokyitsang Y."/>
            <person name="Lubonja R."/>
            <person name="Lui A."/>
            <person name="MacDonald P."/>
            <person name="Magnisalis V."/>
            <person name="Maru K."/>
            <person name="Matthews C."/>
            <person name="McCusker W."/>
            <person name="McDonough S."/>
            <person name="Mehta T."/>
            <person name="Meldrim J."/>
            <person name="Meneus L."/>
            <person name="Mihai O."/>
            <person name="Mihalev A."/>
            <person name="Mihova T."/>
            <person name="Mittelman R."/>
            <person name="Mlenga V."/>
            <person name="Montmayeur A."/>
            <person name="Mulrain L."/>
            <person name="Navidi A."/>
            <person name="Naylor J."/>
            <person name="Negash T."/>
            <person name="Nguyen T."/>
            <person name="Nguyen N."/>
            <person name="Nicol R."/>
            <person name="Norbu C."/>
            <person name="Norbu N."/>
            <person name="Novod N."/>
            <person name="O'Neill B."/>
            <person name="Osman S."/>
            <person name="Markiewicz E."/>
            <person name="Oyono O.L."/>
            <person name="Patti C."/>
            <person name="Phunkhang P."/>
            <person name="Pierre F."/>
            <person name="Priest M."/>
            <person name="Raghuraman S."/>
            <person name="Rege F."/>
            <person name="Reyes R."/>
            <person name="Rise C."/>
            <person name="Rogov P."/>
            <person name="Ross K."/>
            <person name="Ryan E."/>
            <person name="Settipalli S."/>
            <person name="Shea T."/>
            <person name="Sherpa N."/>
            <person name="Shi L."/>
            <person name="Shih D."/>
            <person name="Sparrow T."/>
            <person name="Spaulding J."/>
            <person name="Stalker J."/>
            <person name="Stange-Thomann N."/>
            <person name="Stavropoulos S."/>
            <person name="Stone C."/>
            <person name="Strader C."/>
            <person name="Tesfaye S."/>
            <person name="Thomson T."/>
            <person name="Thoulutsang Y."/>
            <person name="Thoulutsang D."/>
            <person name="Topham K."/>
            <person name="Topping I."/>
            <person name="Tsamla T."/>
            <person name="Vassiliev H."/>
            <person name="Vo A."/>
            <person name="Wangchuk T."/>
            <person name="Wangdi T."/>
            <person name="Weiand M."/>
            <person name="Wilkinson J."/>
            <person name="Wilson A."/>
            <person name="Yadav S."/>
            <person name="Young G."/>
            <person name="Yu Q."/>
            <person name="Zembek L."/>
            <person name="Zhong D."/>
            <person name="Zimmer A."/>
            <person name="Zwirko Z."/>
            <person name="Jaffe D.B."/>
            <person name="Alvarez P."/>
            <person name="Brockman W."/>
            <person name="Butler J."/>
            <person name="Chin C."/>
            <person name="Gnerre S."/>
            <person name="Grabherr M."/>
            <person name="Kleber M."/>
            <person name="Mauceli E."/>
            <person name="MacCallum I."/>
        </authorList>
    </citation>
    <scope>NUCLEOTIDE SEQUENCE [LARGE SCALE GENOMIC DNA]</scope>
    <source>
        <strain evidence="2">MSH-3 / Tucson 14011-0111.49</strain>
    </source>
</reference>
<proteinExistence type="predicted"/>
<organism evidence="2">
    <name type="scientific">Drosophila persimilis</name>
    <name type="common">Fruit fly</name>
    <dbReference type="NCBI Taxonomy" id="7234"/>
    <lineage>
        <taxon>Eukaryota</taxon>
        <taxon>Metazoa</taxon>
        <taxon>Ecdysozoa</taxon>
        <taxon>Arthropoda</taxon>
        <taxon>Hexapoda</taxon>
        <taxon>Insecta</taxon>
        <taxon>Pterygota</taxon>
        <taxon>Neoptera</taxon>
        <taxon>Endopterygota</taxon>
        <taxon>Diptera</taxon>
        <taxon>Brachycera</taxon>
        <taxon>Muscomorpha</taxon>
        <taxon>Ephydroidea</taxon>
        <taxon>Drosophilidae</taxon>
        <taxon>Drosophila</taxon>
        <taxon>Sophophora</taxon>
    </lineage>
</organism>
<evidence type="ECO:0000313" key="2">
    <source>
        <dbReference type="Proteomes" id="UP000008744"/>
    </source>
</evidence>
<sequence length="106" mass="11488">MEVWEVNKSWRVLSDGILRVAVLRLYRSFLHSTSVACSVLSASGCVSVRVCVSVCVCVCNNNPTVDMSVTLHGNINAIITCNHQEQAARQPGSQAARQPGSQDLFP</sequence>
<dbReference type="HOGENOM" id="CLU_2225929_0_0_1"/>
<evidence type="ECO:0000313" key="1">
    <source>
        <dbReference type="EMBL" id="EDW26955.1"/>
    </source>
</evidence>
<keyword evidence="2" id="KW-1185">Reference proteome</keyword>